<protein>
    <submittedName>
        <fullName evidence="1">Uncharacterized protein</fullName>
    </submittedName>
</protein>
<reference evidence="1 2" key="1">
    <citation type="submission" date="2018-09" db="EMBL/GenBank/DDBJ databases">
        <title>Comparative Genomic Analysis of Eight Novel Haloalkaliphilic Bacteriophages from Lake Elmenteita, Kenya.</title>
        <authorList>
            <person name="Akhwale J.K."/>
        </authorList>
    </citation>
    <scope>NUCLEOTIDE SEQUENCE [LARGE SCALE GENOMIC DNA]</scope>
</reference>
<accession>A0A3G3BXW2</accession>
<organism evidence="1 2">
    <name type="scientific">Bacillus phage vB_BpsS-36</name>
    <dbReference type="NCBI Taxonomy" id="2419622"/>
    <lineage>
        <taxon>Viruses</taxon>
        <taxon>Duplodnaviria</taxon>
        <taxon>Heunggongvirae</taxon>
        <taxon>Uroviricota</taxon>
        <taxon>Caudoviricetes</taxon>
        <taxon>Ehrlichviridae</taxon>
        <taxon>Nairobivirus</taxon>
        <taxon>Nairobivirus nv36</taxon>
    </lineage>
</organism>
<dbReference type="EMBL" id="MH884513">
    <property type="protein sequence ID" value="AYP68771.1"/>
    <property type="molecule type" value="Genomic_DNA"/>
</dbReference>
<evidence type="ECO:0000313" key="1">
    <source>
        <dbReference type="EMBL" id="AYP68771.1"/>
    </source>
</evidence>
<evidence type="ECO:0000313" key="2">
    <source>
        <dbReference type="Proteomes" id="UP000275945"/>
    </source>
</evidence>
<keyword evidence="2" id="KW-1185">Reference proteome</keyword>
<sequence>MVKSVTISRMELRDNMEWFKVYVHEITNEELYKKDIEVDHFDDWDKMYTVKVPAESIEKALEVVAGGLTASQRPWRVISHNELTGVNERGQKCYRSHSKNNTEYMEKLEKDMY</sequence>
<name>A0A3G3BXW2_9CAUD</name>
<dbReference type="Proteomes" id="UP000275945">
    <property type="component" value="Segment"/>
</dbReference>
<proteinExistence type="predicted"/>
<gene>
    <name evidence="1" type="ORF">BpsS36_00065</name>
</gene>